<dbReference type="GO" id="GO:0008168">
    <property type="term" value="F:methyltransferase activity"/>
    <property type="evidence" value="ECO:0007669"/>
    <property type="project" value="UniProtKB-KW"/>
</dbReference>
<dbReference type="PROSITE" id="PS51679">
    <property type="entry name" value="SAM_MT_C5"/>
    <property type="match status" value="1"/>
</dbReference>
<dbReference type="Gene3D" id="3.40.50.150">
    <property type="entry name" value="Vaccinia Virus protein VP39"/>
    <property type="match status" value="1"/>
</dbReference>
<feature type="active site" evidence="4">
    <location>
        <position position="103"/>
    </location>
</feature>
<evidence type="ECO:0008006" key="7">
    <source>
        <dbReference type="Google" id="ProtNLM"/>
    </source>
</evidence>
<dbReference type="GO" id="GO:0032259">
    <property type="term" value="P:methylation"/>
    <property type="evidence" value="ECO:0007669"/>
    <property type="project" value="UniProtKB-KW"/>
</dbReference>
<evidence type="ECO:0000256" key="1">
    <source>
        <dbReference type="ARBA" id="ARBA00022603"/>
    </source>
</evidence>
<dbReference type="PANTHER" id="PTHR46098:SF1">
    <property type="entry name" value="TRNA (CYTOSINE(38)-C(5))-METHYLTRANSFERASE"/>
    <property type="match status" value="1"/>
</dbReference>
<protein>
    <recommendedName>
        <fullName evidence="7">DNA methyltransferase</fullName>
    </recommendedName>
</protein>
<evidence type="ECO:0000256" key="2">
    <source>
        <dbReference type="ARBA" id="ARBA00022679"/>
    </source>
</evidence>
<dbReference type="GO" id="GO:0005634">
    <property type="term" value="C:nucleus"/>
    <property type="evidence" value="ECO:0007669"/>
    <property type="project" value="TreeGrafter"/>
</dbReference>
<dbReference type="InterPro" id="IPR029063">
    <property type="entry name" value="SAM-dependent_MTases_sf"/>
</dbReference>
<evidence type="ECO:0000256" key="4">
    <source>
        <dbReference type="PROSITE-ProRule" id="PRU01016"/>
    </source>
</evidence>
<organism evidence="6">
    <name type="scientific">Micromonas pusilla</name>
    <name type="common">Picoplanktonic green alga</name>
    <name type="synonym">Chromulina pusilla</name>
    <dbReference type="NCBI Taxonomy" id="38833"/>
    <lineage>
        <taxon>Eukaryota</taxon>
        <taxon>Viridiplantae</taxon>
        <taxon>Chlorophyta</taxon>
        <taxon>Mamiellophyceae</taxon>
        <taxon>Mamiellales</taxon>
        <taxon>Mamiellaceae</taxon>
        <taxon>Micromonas</taxon>
    </lineage>
</organism>
<dbReference type="Gene3D" id="3.90.120.10">
    <property type="entry name" value="DNA Methylase, subunit A, domain 2"/>
    <property type="match status" value="1"/>
</dbReference>
<evidence type="ECO:0000313" key="6">
    <source>
        <dbReference type="EMBL" id="CAD8446951.1"/>
    </source>
</evidence>
<dbReference type="PANTHER" id="PTHR46098">
    <property type="entry name" value="TRNA (CYTOSINE(38)-C(5))-METHYLTRANSFERASE"/>
    <property type="match status" value="1"/>
</dbReference>
<comment type="similarity">
    <text evidence="4">Belongs to the class I-like SAM-binding methyltransferase superfamily. C5-methyltransferase family.</text>
</comment>
<reference evidence="6" key="1">
    <citation type="submission" date="2021-01" db="EMBL/GenBank/DDBJ databases">
        <authorList>
            <person name="Corre E."/>
            <person name="Pelletier E."/>
            <person name="Niang G."/>
            <person name="Scheremetjew M."/>
            <person name="Finn R."/>
            <person name="Kale V."/>
            <person name="Holt S."/>
            <person name="Cochrane G."/>
            <person name="Meng A."/>
            <person name="Brown T."/>
            <person name="Cohen L."/>
        </authorList>
    </citation>
    <scope>NUCLEOTIDE SEQUENCE</scope>
    <source>
        <strain evidence="6">CCAC1681</strain>
    </source>
</reference>
<dbReference type="InterPro" id="IPR050750">
    <property type="entry name" value="C5-MTase"/>
</dbReference>
<dbReference type="EMBL" id="HBEN01011802">
    <property type="protein sequence ID" value="CAD8446951.1"/>
    <property type="molecule type" value="Transcribed_RNA"/>
</dbReference>
<dbReference type="Pfam" id="PF00145">
    <property type="entry name" value="DNA_methylase"/>
    <property type="match status" value="2"/>
</dbReference>
<dbReference type="SUPFAM" id="SSF53335">
    <property type="entry name" value="S-adenosyl-L-methionine-dependent methyltransferases"/>
    <property type="match status" value="1"/>
</dbReference>
<feature type="region of interest" description="Disordered" evidence="5">
    <location>
        <begin position="201"/>
        <end position="268"/>
    </location>
</feature>
<keyword evidence="2 4" id="KW-0808">Transferase</keyword>
<name>A0A7S0D8B4_MICPS</name>
<accession>A0A7S0D8B4</accession>
<proteinExistence type="inferred from homology"/>
<gene>
    <name evidence="6" type="ORF">MSP1401_LOCUS9804</name>
</gene>
<evidence type="ECO:0000256" key="3">
    <source>
        <dbReference type="ARBA" id="ARBA00022691"/>
    </source>
</evidence>
<dbReference type="InterPro" id="IPR001525">
    <property type="entry name" value="C5_MeTfrase"/>
</dbReference>
<sequence>MSADAPPAAKRGRTEEPAATANLPAAVRALEFYCGVGGLHYSLQRARPDGDARVVGAFDINPNACDVYEHNFGTRPIANSLYAVPAARLDKFNSNLWLMSPPCQPFTRQGSQRDKADARAESFLRLLDLLPSLKNKPSHVLVENVVGFETSETRETMLETLCLNGFEFREFILSPRMFGVPYSRPRYFCVAKTKGLKWADGKDEEKNADADGNAGPVQPGRPPVRRSPPRSCLSHPKHWVPRGYEDDLERADPTEATVPRPRREDGQTAAQAAAVAKARHELSSGGDPLGVSPGSVTATYGVASLRGFLEPGSDDVDSSSLWSEHAVPIAELRKAKLSVDAVLPNDRKCNCFTKSYGKFTKGTGSFLAEKRFDFKAWDGDEESEVRGDVAKENEKEKTHPPRVRYFSPREVANIHSFPATFAFPERITTAQRFALLGNSLSVACVAPLLEYLLNDTEEA</sequence>
<keyword evidence="1 4" id="KW-0489">Methyltransferase</keyword>
<keyword evidence="3 4" id="KW-0949">S-adenosyl-L-methionine</keyword>
<evidence type="ECO:0000256" key="5">
    <source>
        <dbReference type="SAM" id="MobiDB-lite"/>
    </source>
</evidence>
<dbReference type="PRINTS" id="PR00105">
    <property type="entry name" value="C5METTRFRASE"/>
</dbReference>
<dbReference type="AlphaFoldDB" id="A0A7S0D8B4"/>